<sequence length="68" mass="7864">MHGEVPRVLREGLELRLSVPLLSLEVRYPRAVHKHVQHRFPLNVFHGLLVSHNREVMAVHLQGESKTL</sequence>
<name>A0A9D4HUX8_DREPO</name>
<evidence type="ECO:0000313" key="2">
    <source>
        <dbReference type="Proteomes" id="UP000828390"/>
    </source>
</evidence>
<dbReference type="AlphaFoldDB" id="A0A9D4HUX8"/>
<proteinExistence type="predicted"/>
<organism evidence="1 2">
    <name type="scientific">Dreissena polymorpha</name>
    <name type="common">Zebra mussel</name>
    <name type="synonym">Mytilus polymorpha</name>
    <dbReference type="NCBI Taxonomy" id="45954"/>
    <lineage>
        <taxon>Eukaryota</taxon>
        <taxon>Metazoa</taxon>
        <taxon>Spiralia</taxon>
        <taxon>Lophotrochozoa</taxon>
        <taxon>Mollusca</taxon>
        <taxon>Bivalvia</taxon>
        <taxon>Autobranchia</taxon>
        <taxon>Heteroconchia</taxon>
        <taxon>Euheterodonta</taxon>
        <taxon>Imparidentia</taxon>
        <taxon>Neoheterodontei</taxon>
        <taxon>Myida</taxon>
        <taxon>Dreissenoidea</taxon>
        <taxon>Dreissenidae</taxon>
        <taxon>Dreissena</taxon>
    </lineage>
</organism>
<comment type="caution">
    <text evidence="1">The sequence shown here is derived from an EMBL/GenBank/DDBJ whole genome shotgun (WGS) entry which is preliminary data.</text>
</comment>
<dbReference type="Proteomes" id="UP000828390">
    <property type="component" value="Unassembled WGS sequence"/>
</dbReference>
<reference evidence="1" key="2">
    <citation type="submission" date="2020-11" db="EMBL/GenBank/DDBJ databases">
        <authorList>
            <person name="McCartney M.A."/>
            <person name="Auch B."/>
            <person name="Kono T."/>
            <person name="Mallez S."/>
            <person name="Becker A."/>
            <person name="Gohl D.M."/>
            <person name="Silverstein K.A.T."/>
            <person name="Koren S."/>
            <person name="Bechman K.B."/>
            <person name="Herman A."/>
            <person name="Abrahante J.E."/>
            <person name="Garbe J."/>
        </authorList>
    </citation>
    <scope>NUCLEOTIDE SEQUENCE</scope>
    <source>
        <strain evidence="1">Duluth1</strain>
        <tissue evidence="1">Whole animal</tissue>
    </source>
</reference>
<keyword evidence="2" id="KW-1185">Reference proteome</keyword>
<accession>A0A9D4HUX8</accession>
<reference evidence="1" key="1">
    <citation type="journal article" date="2019" name="bioRxiv">
        <title>The Genome of the Zebra Mussel, Dreissena polymorpha: A Resource for Invasive Species Research.</title>
        <authorList>
            <person name="McCartney M.A."/>
            <person name="Auch B."/>
            <person name="Kono T."/>
            <person name="Mallez S."/>
            <person name="Zhang Y."/>
            <person name="Obille A."/>
            <person name="Becker A."/>
            <person name="Abrahante J.E."/>
            <person name="Garbe J."/>
            <person name="Badalamenti J.P."/>
            <person name="Herman A."/>
            <person name="Mangelson H."/>
            <person name="Liachko I."/>
            <person name="Sullivan S."/>
            <person name="Sone E.D."/>
            <person name="Koren S."/>
            <person name="Silverstein K.A.T."/>
            <person name="Beckman K.B."/>
            <person name="Gohl D.M."/>
        </authorList>
    </citation>
    <scope>NUCLEOTIDE SEQUENCE</scope>
    <source>
        <strain evidence="1">Duluth1</strain>
        <tissue evidence="1">Whole animal</tissue>
    </source>
</reference>
<protein>
    <submittedName>
        <fullName evidence="1">Uncharacterized protein</fullName>
    </submittedName>
</protein>
<evidence type="ECO:0000313" key="1">
    <source>
        <dbReference type="EMBL" id="KAH3733613.1"/>
    </source>
</evidence>
<gene>
    <name evidence="1" type="ORF">DPMN_040045</name>
</gene>
<dbReference type="EMBL" id="JAIWYP010000011">
    <property type="protein sequence ID" value="KAH3733613.1"/>
    <property type="molecule type" value="Genomic_DNA"/>
</dbReference>